<reference evidence="4" key="1">
    <citation type="submission" date="2017-08" db="EMBL/GenBank/DDBJ databases">
        <authorList>
            <person name="Huang Z."/>
        </authorList>
    </citation>
    <scope>NUCLEOTIDE SEQUENCE [LARGE SCALE GENOMIC DNA]</scope>
    <source>
        <strain evidence="4">SA5d-4</strain>
    </source>
</reference>
<dbReference type="Pfam" id="PF13360">
    <property type="entry name" value="PQQ_2"/>
    <property type="match status" value="1"/>
</dbReference>
<feature type="domain" description="Pyrrolo-quinoline quinone repeat" evidence="2">
    <location>
        <begin position="67"/>
        <end position="256"/>
    </location>
</feature>
<organism evidence="3 4">
    <name type="scientific">Lottiidibacillus patelloidae</name>
    <dbReference type="NCBI Taxonomy" id="2670334"/>
    <lineage>
        <taxon>Bacteria</taxon>
        <taxon>Bacillati</taxon>
        <taxon>Bacillota</taxon>
        <taxon>Bacilli</taxon>
        <taxon>Bacillales</taxon>
        <taxon>Bacillaceae</taxon>
        <taxon>Lottiidibacillus</taxon>
    </lineage>
</organism>
<evidence type="ECO:0000256" key="1">
    <source>
        <dbReference type="SAM" id="SignalP"/>
    </source>
</evidence>
<reference evidence="3 4" key="2">
    <citation type="submission" date="2017-09" db="EMBL/GenBank/DDBJ databases">
        <title>Bacillus patelloidae sp. nov., isolated from the intestinal tract of a marine limpet.</title>
        <authorList>
            <person name="Liu R."/>
            <person name="Dong C."/>
            <person name="Shao Z."/>
        </authorList>
    </citation>
    <scope>NUCLEOTIDE SEQUENCE [LARGE SCALE GENOMIC DNA]</scope>
    <source>
        <strain evidence="3 4">SA5d-4</strain>
    </source>
</reference>
<accession>A0A263BSC2</accession>
<dbReference type="AlphaFoldDB" id="A0A263BSC2"/>
<dbReference type="PANTHER" id="PTHR30032">
    <property type="entry name" value="N-ACETYLMURAMOYL-L-ALANINE AMIDASE-RELATED"/>
    <property type="match status" value="1"/>
</dbReference>
<protein>
    <recommendedName>
        <fullName evidence="2">Pyrrolo-quinoline quinone repeat domain-containing protein</fullName>
    </recommendedName>
</protein>
<evidence type="ECO:0000313" key="3">
    <source>
        <dbReference type="EMBL" id="OZM56472.1"/>
    </source>
</evidence>
<dbReference type="EMBL" id="NPIA01000006">
    <property type="protein sequence ID" value="OZM56472.1"/>
    <property type="molecule type" value="Genomic_DNA"/>
</dbReference>
<comment type="caution">
    <text evidence="3">The sequence shown here is derived from an EMBL/GenBank/DDBJ whole genome shotgun (WGS) entry which is preliminary data.</text>
</comment>
<dbReference type="Gene3D" id="2.130.10.10">
    <property type="entry name" value="YVTN repeat-like/Quinoprotein amine dehydrogenase"/>
    <property type="match status" value="1"/>
</dbReference>
<sequence>MLKKSSLVFLSFILLVALLPSSITANNATLETEQVFQINCDGAMWECSGELLIGSDNTIYSITDHSSLVQAIHPNGTLLWEKSVGNESVYYQYRSKIDSQDNLYITYEKDDVNGLVALTKDGVEKWNYSLGLYPSKIYLSEDEKIVYLSDNENGKIVALNSDDGSIVFEKSHPSGFEIRAISNHDDSLIVSTMNSIASYNGTTGEKVWEKTVGVDPSFINVVVSSDGNISFLGERNVISLDANGNELWRHPVNEGETMYMSIQVAPNNDVILPVRGPETLRFNAQGEKITIPHYNMDKIFFGKKGVYFINRGASREFVALDPTTWEVINKVDFNESPPHSTWGKNGKIYFNTHDGRIISIDVDDYELNQSKDVTRIKGSSRYGTAVEISKQGWETANTVIIARGDNYPDALVGTPLAFKLDAPILLTKTSKLPAETKAEIERLGATNVIILGGTGAVEESVQTELENMNLQVRRIAGKSRYETAALIAAEVGTSNTAVIAYGGNFPDALAVASYAAQNGYPILLTRKSSLPAETSSALMGVDNTFVIGGTGVIYDTVLAELPNPTRISGKSRFDTAYQVIKTFQTPVTNAIVATGINFPDALTGSVLAAKLNAPLMLVRQNSIPAEMQTLISEMGLDSFTILGGTGAVSEDVIDDLPR</sequence>
<dbReference type="PANTHER" id="PTHR30032:SF8">
    <property type="entry name" value="GERMINATION-SPECIFIC N-ACETYLMURAMOYL-L-ALANINE AMIDASE"/>
    <property type="match status" value="1"/>
</dbReference>
<dbReference type="FunFam" id="3.40.50.12090:FF:000001">
    <property type="entry name" value="Cell surface protein"/>
    <property type="match status" value="1"/>
</dbReference>
<dbReference type="Pfam" id="PF04122">
    <property type="entry name" value="CW_binding_2"/>
    <property type="match status" value="3"/>
</dbReference>
<dbReference type="InterPro" id="IPR007253">
    <property type="entry name" value="Cell_wall-bd_2"/>
</dbReference>
<name>A0A263BSC2_9BACI</name>
<feature type="chain" id="PRO_5012062733" description="Pyrrolo-quinoline quinone repeat domain-containing protein" evidence="1">
    <location>
        <begin position="26"/>
        <end position="658"/>
    </location>
</feature>
<evidence type="ECO:0000259" key="2">
    <source>
        <dbReference type="Pfam" id="PF13360"/>
    </source>
</evidence>
<evidence type="ECO:0000313" key="4">
    <source>
        <dbReference type="Proteomes" id="UP000217083"/>
    </source>
</evidence>
<proteinExistence type="predicted"/>
<dbReference type="Gene3D" id="3.40.50.12090">
    <property type="match status" value="2"/>
</dbReference>
<dbReference type="InterPro" id="IPR011047">
    <property type="entry name" value="Quinoprotein_ADH-like_sf"/>
</dbReference>
<keyword evidence="4" id="KW-1185">Reference proteome</keyword>
<dbReference type="SUPFAM" id="SSF50998">
    <property type="entry name" value="Quinoprotein alcohol dehydrogenase-like"/>
    <property type="match status" value="1"/>
</dbReference>
<dbReference type="Proteomes" id="UP000217083">
    <property type="component" value="Unassembled WGS sequence"/>
</dbReference>
<dbReference type="InterPro" id="IPR002372">
    <property type="entry name" value="PQQ_rpt_dom"/>
</dbReference>
<dbReference type="InterPro" id="IPR051922">
    <property type="entry name" value="Bact_Sporulation_Assoc"/>
</dbReference>
<dbReference type="RefSeq" id="WP_094925468.1">
    <property type="nucleotide sequence ID" value="NZ_NPIA01000006.1"/>
</dbReference>
<dbReference type="InterPro" id="IPR015943">
    <property type="entry name" value="WD40/YVTN_repeat-like_dom_sf"/>
</dbReference>
<feature type="signal peptide" evidence="1">
    <location>
        <begin position="1"/>
        <end position="25"/>
    </location>
</feature>
<keyword evidence="1" id="KW-0732">Signal</keyword>
<gene>
    <name evidence="3" type="ORF">CIB95_11900</name>
</gene>